<evidence type="ECO:0000313" key="3">
    <source>
        <dbReference type="Proteomes" id="UP000178485"/>
    </source>
</evidence>
<organism evidence="2 3">
    <name type="scientific">Petrimonas mucosa</name>
    <dbReference type="NCBI Taxonomy" id="1642646"/>
    <lineage>
        <taxon>Bacteria</taxon>
        <taxon>Pseudomonadati</taxon>
        <taxon>Bacteroidota</taxon>
        <taxon>Bacteroidia</taxon>
        <taxon>Bacteroidales</taxon>
        <taxon>Dysgonomonadaceae</taxon>
        <taxon>Petrimonas</taxon>
    </lineage>
</organism>
<proteinExistence type="predicted"/>
<evidence type="ECO:0000313" key="2">
    <source>
        <dbReference type="EMBL" id="SCM55235.1"/>
    </source>
</evidence>
<reference evidence="2 3" key="1">
    <citation type="submission" date="2016-08" db="EMBL/GenBank/DDBJ databases">
        <authorList>
            <person name="Seilhamer J.J."/>
        </authorList>
    </citation>
    <scope>NUCLEOTIDE SEQUENCE [LARGE SCALE GENOMIC DNA]</scope>
    <source>
        <strain evidence="2">ING2-E5A</strain>
    </source>
</reference>
<name>A0A1G4G3A9_9BACT</name>
<evidence type="ECO:0000256" key="1">
    <source>
        <dbReference type="SAM" id="SignalP"/>
    </source>
</evidence>
<sequence>MNSKIGFAFLCIGLFFSTVAKSQLNNTSTLQVEILGVYNLAGVSFDQRFLDNYSGLGFKAGIGVGYANAPWTFVPFKYTSWGSFPKNEIVSVPLQLNYLFGKGNSQFEAGAGVTPFYSTYKFNEKSNFNAYGTLATGYRYHNLKRNLAFGAGIMYGFKLPGLKLNYVDNFFWQPYFSIGYIIN</sequence>
<feature type="signal peptide" evidence="1">
    <location>
        <begin position="1"/>
        <end position="22"/>
    </location>
</feature>
<keyword evidence="1" id="KW-0732">Signal</keyword>
<dbReference type="KEGG" id="pmuc:ING2E5A_0154"/>
<dbReference type="RefSeq" id="WP_071135757.1">
    <property type="nucleotide sequence ID" value="NZ_LT608328.1"/>
</dbReference>
<dbReference type="AlphaFoldDB" id="A0A1G4G3A9"/>
<gene>
    <name evidence="2" type="ORF">ING2E5A_0154</name>
</gene>
<dbReference type="Proteomes" id="UP000178485">
    <property type="component" value="Chromosome i"/>
</dbReference>
<accession>A0A1G4G3A9</accession>
<protein>
    <recommendedName>
        <fullName evidence="4">Outer membrane protein beta-barrel domain-containing protein</fullName>
    </recommendedName>
</protein>
<keyword evidence="3" id="KW-1185">Reference proteome</keyword>
<evidence type="ECO:0008006" key="4">
    <source>
        <dbReference type="Google" id="ProtNLM"/>
    </source>
</evidence>
<dbReference type="EMBL" id="LT608328">
    <property type="protein sequence ID" value="SCM55235.1"/>
    <property type="molecule type" value="Genomic_DNA"/>
</dbReference>
<feature type="chain" id="PRO_5009603727" description="Outer membrane protein beta-barrel domain-containing protein" evidence="1">
    <location>
        <begin position="23"/>
        <end position="183"/>
    </location>
</feature>